<dbReference type="AlphaFoldDB" id="A0A0G1A685"/>
<organism evidence="2 3">
    <name type="scientific">candidate division WWE3 bacterium GW2011_GWC1_41_7</name>
    <dbReference type="NCBI Taxonomy" id="1619119"/>
    <lineage>
        <taxon>Bacteria</taxon>
        <taxon>Katanobacteria</taxon>
    </lineage>
</organism>
<dbReference type="EMBL" id="LCBX01000015">
    <property type="protein sequence ID" value="KKS20838.1"/>
    <property type="molecule type" value="Genomic_DNA"/>
</dbReference>
<feature type="transmembrane region" description="Helical" evidence="1">
    <location>
        <begin position="6"/>
        <end position="30"/>
    </location>
</feature>
<name>A0A0G1A685_UNCKA</name>
<proteinExistence type="predicted"/>
<reference evidence="2 3" key="1">
    <citation type="journal article" date="2015" name="Nature">
        <title>rRNA introns, odd ribosomes, and small enigmatic genomes across a large radiation of phyla.</title>
        <authorList>
            <person name="Brown C.T."/>
            <person name="Hug L.A."/>
            <person name="Thomas B.C."/>
            <person name="Sharon I."/>
            <person name="Castelle C.J."/>
            <person name="Singh A."/>
            <person name="Wilkins M.J."/>
            <person name="Williams K.H."/>
            <person name="Banfield J.F."/>
        </authorList>
    </citation>
    <scope>NUCLEOTIDE SEQUENCE [LARGE SCALE GENOMIC DNA]</scope>
</reference>
<evidence type="ECO:0000313" key="2">
    <source>
        <dbReference type="EMBL" id="KKS20838.1"/>
    </source>
</evidence>
<sequence length="131" mass="14690">MNKRGLSGMVVTLLLILLAIAASIIIWSFIKVAISDQSEISQAKSRFFTEVMIVNKVTINQTNPSNLKVLITRKSGKTTAAFYLQENLNKLGLKPIKLAFADPAKERFCKANNIGIETLYLNDLKEVYREQ</sequence>
<evidence type="ECO:0000313" key="3">
    <source>
        <dbReference type="Proteomes" id="UP000034507"/>
    </source>
</evidence>
<gene>
    <name evidence="2" type="ORF">UU77_C0015G0018</name>
</gene>
<dbReference type="Proteomes" id="UP000034507">
    <property type="component" value="Unassembled WGS sequence"/>
</dbReference>
<protein>
    <submittedName>
        <fullName evidence="2">Uncharacterized protein</fullName>
    </submittedName>
</protein>
<dbReference type="Gene3D" id="3.40.50.300">
    <property type="entry name" value="P-loop containing nucleotide triphosphate hydrolases"/>
    <property type="match status" value="1"/>
</dbReference>
<keyword evidence="1" id="KW-0472">Membrane</keyword>
<keyword evidence="1" id="KW-1133">Transmembrane helix</keyword>
<feature type="non-terminal residue" evidence="2">
    <location>
        <position position="131"/>
    </location>
</feature>
<accession>A0A0G1A685</accession>
<dbReference type="InterPro" id="IPR027417">
    <property type="entry name" value="P-loop_NTPase"/>
</dbReference>
<evidence type="ECO:0000256" key="1">
    <source>
        <dbReference type="SAM" id="Phobius"/>
    </source>
</evidence>
<keyword evidence="1" id="KW-0812">Transmembrane</keyword>
<comment type="caution">
    <text evidence="2">The sequence shown here is derived from an EMBL/GenBank/DDBJ whole genome shotgun (WGS) entry which is preliminary data.</text>
</comment>